<dbReference type="GO" id="GO:0005524">
    <property type="term" value="F:ATP binding"/>
    <property type="evidence" value="ECO:0007669"/>
    <property type="project" value="UniProtKB-KW"/>
</dbReference>
<evidence type="ECO:0000256" key="4">
    <source>
        <dbReference type="ARBA" id="ARBA00022723"/>
    </source>
</evidence>
<dbReference type="Pfam" id="PF00480">
    <property type="entry name" value="ROK"/>
    <property type="match status" value="1"/>
</dbReference>
<dbReference type="PANTHER" id="PTHR42742:SF3">
    <property type="entry name" value="FRUCTOKINASE"/>
    <property type="match status" value="1"/>
</dbReference>
<evidence type="ECO:0000256" key="1">
    <source>
        <dbReference type="ARBA" id="ARBA00001946"/>
    </source>
</evidence>
<dbReference type="PANTHER" id="PTHR42742">
    <property type="entry name" value="TRANSCRIPTIONAL REPRESSOR MPRA"/>
    <property type="match status" value="1"/>
</dbReference>
<comment type="caution">
    <text evidence="13">The sequence shown here is derived from an EMBL/GenBank/DDBJ whole genome shotgun (WGS) entry which is preliminary data.</text>
</comment>
<dbReference type="EMBL" id="LCZJ02000033">
    <property type="protein sequence ID" value="KTD84499.1"/>
    <property type="molecule type" value="Genomic_DNA"/>
</dbReference>
<dbReference type="InterPro" id="IPR000600">
    <property type="entry name" value="ROK"/>
</dbReference>
<keyword evidence="9" id="KW-0460">Magnesium</keyword>
<dbReference type="SUPFAM" id="SSF53067">
    <property type="entry name" value="Actin-like ATPase domain"/>
    <property type="match status" value="1"/>
</dbReference>
<dbReference type="PROSITE" id="PS01125">
    <property type="entry name" value="ROK"/>
    <property type="match status" value="1"/>
</dbReference>
<keyword evidence="6" id="KW-0418">Kinase</keyword>
<dbReference type="InterPro" id="IPR049874">
    <property type="entry name" value="ROK_cs"/>
</dbReference>
<reference evidence="13 14" key="1">
    <citation type="journal article" date="2015" name="Int. Biodeterior. Biodegradation">
        <title>Physiological and genetic screening methods for the isolation of methyl tert-butyl ether-degrading bacteria for bioremediation purposes.</title>
        <authorList>
            <person name="Guisado I.M."/>
            <person name="Purswani J."/>
            <person name="Gonzalez Lopez J."/>
            <person name="Pozo C."/>
        </authorList>
    </citation>
    <scope>NUCLEOTIDE SEQUENCE [LARGE SCALE GENOMIC DNA]</scope>
    <source>
        <strain evidence="13 14">SH7</strain>
    </source>
</reference>
<comment type="catalytic activity">
    <reaction evidence="12">
        <text>D-fructose + ATP = D-fructose 6-phosphate + ADP + H(+)</text>
        <dbReference type="Rhea" id="RHEA:16125"/>
        <dbReference type="ChEBI" id="CHEBI:15378"/>
        <dbReference type="ChEBI" id="CHEBI:30616"/>
        <dbReference type="ChEBI" id="CHEBI:37721"/>
        <dbReference type="ChEBI" id="CHEBI:61527"/>
        <dbReference type="ChEBI" id="CHEBI:456216"/>
        <dbReference type="EC" id="2.7.1.4"/>
    </reaction>
</comment>
<evidence type="ECO:0000256" key="11">
    <source>
        <dbReference type="ARBA" id="ARBA00038887"/>
    </source>
</evidence>
<keyword evidence="4" id="KW-0479">Metal-binding</keyword>
<keyword evidence="3" id="KW-0808">Transferase</keyword>
<name>A0A0W1ATC3_9BACL</name>
<keyword evidence="5" id="KW-0547">Nucleotide-binding</keyword>
<evidence type="ECO:0000256" key="12">
    <source>
        <dbReference type="ARBA" id="ARBA00048451"/>
    </source>
</evidence>
<dbReference type="FunFam" id="3.30.420.40:FF:000153">
    <property type="entry name" value="Putative fructokinase"/>
    <property type="match status" value="1"/>
</dbReference>
<evidence type="ECO:0000256" key="2">
    <source>
        <dbReference type="ARBA" id="ARBA00006479"/>
    </source>
</evidence>
<dbReference type="AlphaFoldDB" id="A0A0W1ATC3"/>
<dbReference type="Gene3D" id="3.30.420.40">
    <property type="match status" value="2"/>
</dbReference>
<comment type="similarity">
    <text evidence="2">Belongs to the ROK (NagC/XylR) family.</text>
</comment>
<evidence type="ECO:0000256" key="5">
    <source>
        <dbReference type="ARBA" id="ARBA00022741"/>
    </source>
</evidence>
<evidence type="ECO:0000256" key="6">
    <source>
        <dbReference type="ARBA" id="ARBA00022777"/>
    </source>
</evidence>
<dbReference type="Proteomes" id="UP000054709">
    <property type="component" value="Unassembled WGS sequence"/>
</dbReference>
<evidence type="ECO:0000313" key="13">
    <source>
        <dbReference type="EMBL" id="KTD84499.1"/>
    </source>
</evidence>
<comment type="cofactor">
    <cofactor evidence="1">
        <name>Mg(2+)</name>
        <dbReference type="ChEBI" id="CHEBI:18420"/>
    </cofactor>
</comment>
<dbReference type="InterPro" id="IPR051804">
    <property type="entry name" value="Carb_Metab_Reg_Kinase/Isom"/>
</dbReference>
<sequence>MYQLLTREREIIAVKLLGAIEAGGTKFVCGIGYEDGTIVDRVSFPTTTPEETMGLVIDYFKEKNVEAFGIGSFGPIDPVLDSPTYGYITTTPKPHWGQYNLVGTMAEQFNVPIGFDTDVNGAALAESKWGAAKGLDSCLYITVGTGIGAGAVVGGQMVHGLSHPEMGHILVRRHPEDTFEGYCPYHGDCLEGLAAGPGIGKRWGQPAGELPVDHPAWEMEAHYLAHALMNYVLILSPQKIVMGGGVMKQSHLFPLIRTKLQELLSGYVQHPSLNVDIDNYVVSPGLGDNAGLAGAIGLATLALARS</sequence>
<dbReference type="OrthoDB" id="9783435at2"/>
<proteinExistence type="inferred from homology"/>
<evidence type="ECO:0000313" key="14">
    <source>
        <dbReference type="Proteomes" id="UP000054709"/>
    </source>
</evidence>
<dbReference type="FunFam" id="3.30.420.40:FF:000136">
    <property type="entry name" value="Putative fructokinase"/>
    <property type="match status" value="1"/>
</dbReference>
<gene>
    <name evidence="13" type="ORF">UQ64_22800</name>
</gene>
<dbReference type="CDD" id="cd24067">
    <property type="entry name" value="ASKHA_NBD_ROK_BsFRK-like"/>
    <property type="match status" value="1"/>
</dbReference>
<dbReference type="GO" id="GO:0008865">
    <property type="term" value="F:fructokinase activity"/>
    <property type="evidence" value="ECO:0007669"/>
    <property type="project" value="UniProtKB-EC"/>
</dbReference>
<protein>
    <recommendedName>
        <fullName evidence="11">fructokinase</fullName>
        <ecNumber evidence="11">2.7.1.4</ecNumber>
    </recommendedName>
</protein>
<keyword evidence="14" id="KW-1185">Reference proteome</keyword>
<organism evidence="13 14">
    <name type="scientific">Paenibacillus etheri</name>
    <dbReference type="NCBI Taxonomy" id="1306852"/>
    <lineage>
        <taxon>Bacteria</taxon>
        <taxon>Bacillati</taxon>
        <taxon>Bacillota</taxon>
        <taxon>Bacilli</taxon>
        <taxon>Bacillales</taxon>
        <taxon>Paenibacillaceae</taxon>
        <taxon>Paenibacillus</taxon>
    </lineage>
</organism>
<dbReference type="GO" id="GO:0046872">
    <property type="term" value="F:metal ion binding"/>
    <property type="evidence" value="ECO:0007669"/>
    <property type="project" value="UniProtKB-KW"/>
</dbReference>
<evidence type="ECO:0000256" key="9">
    <source>
        <dbReference type="ARBA" id="ARBA00022842"/>
    </source>
</evidence>
<evidence type="ECO:0000256" key="7">
    <source>
        <dbReference type="ARBA" id="ARBA00022833"/>
    </source>
</evidence>
<dbReference type="InterPro" id="IPR043129">
    <property type="entry name" value="ATPase_NBD"/>
</dbReference>
<accession>A0A0W1ATC3</accession>
<evidence type="ECO:0000256" key="3">
    <source>
        <dbReference type="ARBA" id="ARBA00022679"/>
    </source>
</evidence>
<dbReference type="EC" id="2.7.1.4" evidence="11"/>
<keyword evidence="10" id="KW-0119">Carbohydrate metabolism</keyword>
<keyword evidence="8" id="KW-0067">ATP-binding</keyword>
<evidence type="ECO:0000256" key="10">
    <source>
        <dbReference type="ARBA" id="ARBA00023277"/>
    </source>
</evidence>
<keyword evidence="7" id="KW-0862">Zinc</keyword>
<evidence type="ECO:0000256" key="8">
    <source>
        <dbReference type="ARBA" id="ARBA00022840"/>
    </source>
</evidence>